<dbReference type="PANTHER" id="PTHR43048">
    <property type="entry name" value="METHYLMALONYL-COA EPIMERASE"/>
    <property type="match status" value="1"/>
</dbReference>
<dbReference type="GO" id="GO:0005739">
    <property type="term" value="C:mitochondrion"/>
    <property type="evidence" value="ECO:0007669"/>
    <property type="project" value="TreeGrafter"/>
</dbReference>
<dbReference type="EMBL" id="MU839857">
    <property type="protein sequence ID" value="KAK1749472.1"/>
    <property type="molecule type" value="Genomic_DNA"/>
</dbReference>
<dbReference type="FunFam" id="3.10.180.10:FF:000034">
    <property type="entry name" value="Glyoxalase/Bleomycin resistance protein/Dihydroxybiphenyl dioxygenase"/>
    <property type="match status" value="1"/>
</dbReference>
<dbReference type="SUPFAM" id="SSF54593">
    <property type="entry name" value="Glyoxalase/Bleomycin resistance protein/Dihydroxybiphenyl dioxygenase"/>
    <property type="match status" value="1"/>
</dbReference>
<dbReference type="GO" id="GO:0046872">
    <property type="term" value="F:metal ion binding"/>
    <property type="evidence" value="ECO:0007669"/>
    <property type="project" value="UniProtKB-KW"/>
</dbReference>
<dbReference type="InterPro" id="IPR029068">
    <property type="entry name" value="Glyas_Bleomycin-R_OHBP_Dase"/>
</dbReference>
<dbReference type="Proteomes" id="UP001239445">
    <property type="component" value="Unassembled WGS sequence"/>
</dbReference>
<dbReference type="FunFam" id="3.10.180.10:FF:000039">
    <property type="entry name" value="Trihydroxytoluene oxygenase (AFU_orthologue AFUA_8G02470)"/>
    <property type="match status" value="1"/>
</dbReference>
<dbReference type="AlphaFoldDB" id="A0AAJ0F100"/>
<evidence type="ECO:0000256" key="1">
    <source>
        <dbReference type="ARBA" id="ARBA00022723"/>
    </source>
</evidence>
<comment type="caution">
    <text evidence="3">The sequence shown here is derived from an EMBL/GenBank/DDBJ whole genome shotgun (WGS) entry which is preliminary data.</text>
</comment>
<accession>A0AAJ0F100</accession>
<dbReference type="PANTHER" id="PTHR43048:SF3">
    <property type="entry name" value="METHYLMALONYL-COA EPIMERASE, MITOCHONDRIAL"/>
    <property type="match status" value="1"/>
</dbReference>
<feature type="domain" description="VOC" evidence="2">
    <location>
        <begin position="164"/>
        <end position="287"/>
    </location>
</feature>
<dbReference type="GO" id="GO:0046491">
    <property type="term" value="P:L-methylmalonyl-CoA metabolic process"/>
    <property type="evidence" value="ECO:0007669"/>
    <property type="project" value="TreeGrafter"/>
</dbReference>
<dbReference type="GO" id="GO:0004493">
    <property type="term" value="F:methylmalonyl-CoA epimerase activity"/>
    <property type="evidence" value="ECO:0007669"/>
    <property type="project" value="TreeGrafter"/>
</dbReference>
<evidence type="ECO:0000313" key="3">
    <source>
        <dbReference type="EMBL" id="KAK1749472.1"/>
    </source>
</evidence>
<keyword evidence="4" id="KW-1185">Reference proteome</keyword>
<protein>
    <submittedName>
        <fullName evidence="3">Metapyrocatechase 2</fullName>
    </submittedName>
</protein>
<dbReference type="Pfam" id="PF00903">
    <property type="entry name" value="Glyoxalase"/>
    <property type="match status" value="1"/>
</dbReference>
<reference evidence="3" key="1">
    <citation type="submission" date="2023-06" db="EMBL/GenBank/DDBJ databases">
        <title>Genome-scale phylogeny and comparative genomics of the fungal order Sordariales.</title>
        <authorList>
            <consortium name="Lawrence Berkeley National Laboratory"/>
            <person name="Hensen N."/>
            <person name="Bonometti L."/>
            <person name="Westerberg I."/>
            <person name="Brannstrom I.O."/>
            <person name="Guillou S."/>
            <person name="Cros-Aarteil S."/>
            <person name="Calhoun S."/>
            <person name="Haridas S."/>
            <person name="Kuo A."/>
            <person name="Mondo S."/>
            <person name="Pangilinan J."/>
            <person name="Riley R."/>
            <person name="Labutti K."/>
            <person name="Andreopoulos B."/>
            <person name="Lipzen A."/>
            <person name="Chen C."/>
            <person name="Yanf M."/>
            <person name="Daum C."/>
            <person name="Ng V."/>
            <person name="Clum A."/>
            <person name="Steindorff A."/>
            <person name="Ohm R."/>
            <person name="Martin F."/>
            <person name="Silar P."/>
            <person name="Natvig D."/>
            <person name="Lalanne C."/>
            <person name="Gautier V."/>
            <person name="Ament-Velasquez S.L."/>
            <person name="Kruys A."/>
            <person name="Hutchinson M.I."/>
            <person name="Powell A.J."/>
            <person name="Barry K."/>
            <person name="Miller A.N."/>
            <person name="Grigoriev I.V."/>
            <person name="Debuchy R."/>
            <person name="Gladieux P."/>
            <person name="Thoren M.H."/>
            <person name="Johannesson H."/>
        </authorList>
    </citation>
    <scope>NUCLEOTIDE SEQUENCE</scope>
    <source>
        <strain evidence="3">PSN4</strain>
    </source>
</reference>
<evidence type="ECO:0000313" key="4">
    <source>
        <dbReference type="Proteomes" id="UP001239445"/>
    </source>
</evidence>
<dbReference type="InterPro" id="IPR004360">
    <property type="entry name" value="Glyas_Fos-R_dOase_dom"/>
</dbReference>
<evidence type="ECO:0000259" key="2">
    <source>
        <dbReference type="PROSITE" id="PS51819"/>
    </source>
</evidence>
<proteinExistence type="predicted"/>
<keyword evidence="1" id="KW-0479">Metal-binding</keyword>
<gene>
    <name evidence="3" type="ORF">QBC47DRAFT_395675</name>
</gene>
<organism evidence="3 4">
    <name type="scientific">Echria macrotheca</name>
    <dbReference type="NCBI Taxonomy" id="438768"/>
    <lineage>
        <taxon>Eukaryota</taxon>
        <taxon>Fungi</taxon>
        <taxon>Dikarya</taxon>
        <taxon>Ascomycota</taxon>
        <taxon>Pezizomycotina</taxon>
        <taxon>Sordariomycetes</taxon>
        <taxon>Sordariomycetidae</taxon>
        <taxon>Sordariales</taxon>
        <taxon>Schizotheciaceae</taxon>
        <taxon>Echria</taxon>
    </lineage>
</organism>
<sequence length="320" mass="36659">MAVDNKIKLTRIAHVYYKHKDIEKAKQFMLDFGFIEASAEGKTTYFRGYGTEPFVIALEASDVTEFGGAAFAVESREELDRAVQVLPKEARCTPVYDLKTPGGGVAVTFYDIVDGFPFHLVYGQTPVEPLDPKFPVLKVNYPTEKNRGVNQFQRFQKRPAPVHKLGHFGMCVTNFAKCYEFYTTYFNFHPSELVHNDAGVDMTVFFRLDRGADLVDHHCFFFFEGPKMHVHHSSFETHDFDAQVLGHDWLRHKGYTNCWGVGRHVMGSQIFDYWFDPSGFILEHYVDGDLLDMNEPTHRTKAAPDNLHVWGPEVPATFLQ</sequence>
<dbReference type="InterPro" id="IPR051785">
    <property type="entry name" value="MMCE/EMCE_epimerase"/>
</dbReference>
<dbReference type="PROSITE" id="PS51819">
    <property type="entry name" value="VOC"/>
    <property type="match status" value="1"/>
</dbReference>
<dbReference type="InterPro" id="IPR037523">
    <property type="entry name" value="VOC_core"/>
</dbReference>
<dbReference type="Gene3D" id="3.10.180.10">
    <property type="entry name" value="2,3-Dihydroxybiphenyl 1,2-Dioxygenase, domain 1"/>
    <property type="match status" value="2"/>
</dbReference>
<name>A0AAJ0F100_9PEZI</name>